<dbReference type="PROSITE" id="PS51257">
    <property type="entry name" value="PROKAR_LIPOPROTEIN"/>
    <property type="match status" value="1"/>
</dbReference>
<evidence type="ECO:0008006" key="2">
    <source>
        <dbReference type="Google" id="ProtNLM"/>
    </source>
</evidence>
<reference evidence="1" key="1">
    <citation type="submission" date="2018-05" db="EMBL/GenBank/DDBJ databases">
        <authorList>
            <person name="Lanie J.A."/>
            <person name="Ng W.-L."/>
            <person name="Kazmierczak K.M."/>
            <person name="Andrzejewski T.M."/>
            <person name="Davidsen T.M."/>
            <person name="Wayne K.J."/>
            <person name="Tettelin H."/>
            <person name="Glass J.I."/>
            <person name="Rusch D."/>
            <person name="Podicherti R."/>
            <person name="Tsui H.-C.T."/>
            <person name="Winkler M.E."/>
        </authorList>
    </citation>
    <scope>NUCLEOTIDE SEQUENCE</scope>
</reference>
<sequence length="155" mass="16826">MYKFLLLIIILTAFGCSSNVSELELRIAKLETEMASLKRGGSSSILTQGSFPKFQFDKEEHNFGAIYDGDVVTHTFSFKNVGETPLIISKATAACGCTVPSWPKQPIPSGSSGQIKVQFDSSNKPGIQNKVITITANTETKVKKLIIKAQVSPRS</sequence>
<dbReference type="AlphaFoldDB" id="A0A381Q1G7"/>
<dbReference type="PANTHER" id="PTHR37833:SF1">
    <property type="entry name" value="SIGNAL PEPTIDE PROTEIN"/>
    <property type="match status" value="1"/>
</dbReference>
<gene>
    <name evidence="1" type="ORF">METZ01_LOCUS24881</name>
</gene>
<evidence type="ECO:0000313" key="1">
    <source>
        <dbReference type="EMBL" id="SUZ72027.1"/>
    </source>
</evidence>
<dbReference type="InterPro" id="IPR013783">
    <property type="entry name" value="Ig-like_fold"/>
</dbReference>
<organism evidence="1">
    <name type="scientific">marine metagenome</name>
    <dbReference type="NCBI Taxonomy" id="408172"/>
    <lineage>
        <taxon>unclassified sequences</taxon>
        <taxon>metagenomes</taxon>
        <taxon>ecological metagenomes</taxon>
    </lineage>
</organism>
<proteinExistence type="predicted"/>
<accession>A0A381Q1G7</accession>
<protein>
    <recommendedName>
        <fullName evidence="2">DUF1573 domain-containing protein</fullName>
    </recommendedName>
</protein>
<dbReference type="InterPro" id="IPR011467">
    <property type="entry name" value="DUF1573"/>
</dbReference>
<dbReference type="EMBL" id="UINC01001140">
    <property type="protein sequence ID" value="SUZ72027.1"/>
    <property type="molecule type" value="Genomic_DNA"/>
</dbReference>
<dbReference type="Pfam" id="PF07610">
    <property type="entry name" value="DUF1573"/>
    <property type="match status" value="1"/>
</dbReference>
<dbReference type="PANTHER" id="PTHR37833">
    <property type="entry name" value="LIPOPROTEIN-RELATED"/>
    <property type="match status" value="1"/>
</dbReference>
<dbReference type="Gene3D" id="2.60.40.10">
    <property type="entry name" value="Immunoglobulins"/>
    <property type="match status" value="1"/>
</dbReference>
<name>A0A381Q1G7_9ZZZZ</name>